<accession>A0ABS3H4C5</accession>
<proteinExistence type="predicted"/>
<sequence>MPTLFPEDYEKAVIAKKRKLTKFFKEGSEVTALAIALHAHEIYDYLRQQGVEKPNRLFVEAFQYASTTLDVPYDVIDEAFLTQTKLTEKTLFDVSKKFNPKATLPPVKELPLVPITIDFYKIVVALFEKLPASFWEQFRKKDNVLSKNIKQLYDLETLLQSFLQEVWSKTKAEIEAKKEPTLEEARQMFLAYFYRNDQKYYRKETQEMLLNCFNKCLEAHSTKNVHLDETLKRLLEESDSEGIAAYVVDHLDDWTEQENYKRFLRSISKTKNLSLMNQLLLLYQRSEAAETKEVHDWIREVRSLKEGATPIFLFGENAHKVNGDTGEIIEEKRLSLTDHEQLPIIPYFEKSDTEGRGTRNKNETSPTQLFLIFEKMSKQEIIFDRVEKSTVDAYKIRLKADQSEQQTLQDLLVCLIEKEEPERDKIIRFENQSVASVLCMVFGLDPLPLDFEVLDNLRSLENGKVKIQRVLTKVIFRSEQFLQRVETHLNEKKPIKIRATLEEEIKQARELQSQAMANISTSKENKAEKKSDTPFSMSDYLEKFKDGTEGNNDDGSNKKAAT</sequence>
<gene>
    <name evidence="2" type="ORF">JZO69_14370</name>
</gene>
<evidence type="ECO:0000313" key="2">
    <source>
        <dbReference type="EMBL" id="MBO0441549.1"/>
    </source>
</evidence>
<feature type="region of interest" description="Disordered" evidence="1">
    <location>
        <begin position="517"/>
        <end position="562"/>
    </location>
</feature>
<reference evidence="2 3" key="1">
    <citation type="submission" date="2021-03" db="EMBL/GenBank/DDBJ databases">
        <title>Enterococcal diversity collection.</title>
        <authorList>
            <person name="Gilmore M.S."/>
            <person name="Schwartzman J."/>
            <person name="Van Tyne D."/>
            <person name="Martin M."/>
            <person name="Earl A.M."/>
            <person name="Manson A.L."/>
            <person name="Straub T."/>
            <person name="Salamzade R."/>
            <person name="Saavedra J."/>
            <person name="Lebreton F."/>
            <person name="Prichula J."/>
            <person name="Schaufler K."/>
            <person name="Gaca A."/>
            <person name="Sgardioli B."/>
            <person name="Wagenaar J."/>
            <person name="Strong T."/>
        </authorList>
    </citation>
    <scope>NUCLEOTIDE SEQUENCE [LARGE SCALE GENOMIC DNA]</scope>
    <source>
        <strain evidence="2 3">DIV0869a</strain>
    </source>
</reference>
<dbReference type="EMBL" id="JAFLWD010000037">
    <property type="protein sequence ID" value="MBO0441549.1"/>
    <property type="molecule type" value="Genomic_DNA"/>
</dbReference>
<organism evidence="2 3">
    <name type="scientific">Candidatus Enterococcus ikei</name>
    <dbReference type="NCBI Taxonomy" id="2815326"/>
    <lineage>
        <taxon>Bacteria</taxon>
        <taxon>Bacillati</taxon>
        <taxon>Bacillota</taxon>
        <taxon>Bacilli</taxon>
        <taxon>Lactobacillales</taxon>
        <taxon>Enterococcaceae</taxon>
        <taxon>Enterococcus</taxon>
    </lineage>
</organism>
<keyword evidence="3" id="KW-1185">Reference proteome</keyword>
<dbReference type="RefSeq" id="WP_207113525.1">
    <property type="nucleotide sequence ID" value="NZ_JAFLWD010000037.1"/>
</dbReference>
<evidence type="ECO:0000313" key="3">
    <source>
        <dbReference type="Proteomes" id="UP000664632"/>
    </source>
</evidence>
<evidence type="ECO:0000256" key="1">
    <source>
        <dbReference type="SAM" id="MobiDB-lite"/>
    </source>
</evidence>
<protein>
    <submittedName>
        <fullName evidence="2">Uncharacterized protein</fullName>
    </submittedName>
</protein>
<name>A0ABS3H4C5_9ENTE</name>
<dbReference type="Proteomes" id="UP000664632">
    <property type="component" value="Unassembled WGS sequence"/>
</dbReference>
<feature type="compositionally biased region" description="Basic and acidic residues" evidence="1">
    <location>
        <begin position="523"/>
        <end position="532"/>
    </location>
</feature>
<comment type="caution">
    <text evidence="2">The sequence shown here is derived from an EMBL/GenBank/DDBJ whole genome shotgun (WGS) entry which is preliminary data.</text>
</comment>